<dbReference type="Pfam" id="PF00990">
    <property type="entry name" value="GGDEF"/>
    <property type="match status" value="1"/>
</dbReference>
<dbReference type="InterPro" id="IPR000160">
    <property type="entry name" value="GGDEF_dom"/>
</dbReference>
<name>A0ABS1QTK9_9GAMM</name>
<dbReference type="SUPFAM" id="SSF141868">
    <property type="entry name" value="EAL domain-like"/>
    <property type="match status" value="1"/>
</dbReference>
<dbReference type="SMART" id="SM00052">
    <property type="entry name" value="EAL"/>
    <property type="match status" value="1"/>
</dbReference>
<dbReference type="InterPro" id="IPR043128">
    <property type="entry name" value="Rev_trsase/Diguanyl_cyclase"/>
</dbReference>
<dbReference type="PANTHER" id="PTHR33121:SF79">
    <property type="entry name" value="CYCLIC DI-GMP PHOSPHODIESTERASE PDED-RELATED"/>
    <property type="match status" value="1"/>
</dbReference>
<dbReference type="InterPro" id="IPR001633">
    <property type="entry name" value="EAL_dom"/>
</dbReference>
<dbReference type="PANTHER" id="PTHR33121">
    <property type="entry name" value="CYCLIC DI-GMP PHOSPHODIESTERASE PDEF"/>
    <property type="match status" value="1"/>
</dbReference>
<feature type="transmembrane region" description="Helical" evidence="1">
    <location>
        <begin position="106"/>
        <end position="128"/>
    </location>
</feature>
<dbReference type="InterPro" id="IPR035919">
    <property type="entry name" value="EAL_sf"/>
</dbReference>
<dbReference type="RefSeq" id="WP_202085387.1">
    <property type="nucleotide sequence ID" value="NZ_JAERTZ010000025.1"/>
</dbReference>
<sequence length="605" mass="68543">MRETRPFGQVLLLAGFIFILLSILLPWWASYRSLTHQEQQIHDRVALSLSWENPASLLPGLAELSTGQPLTAGKQAWWFGQAAANHQLVIEQIPVFYRLDTRPATVQWLLLSLPLTLTGLLIFAGLYVRWGKECREQEQYFQSLLLDPDLGRVGSHNRVEQGIIGLHQSYKSQIDSLQQQLSEAHQQSHQDSLTNLGNRYAFRRDLSLMLTDDNKLATATLMIVRASALQDTNNRLGFQAGDQYLQDIAKLVRKAIQPLLGARAYRISGTDIAVLTKGQCEPLAQSLGTQLRQDLHHYQHVHELDCAAYIGFTQLLPGQSPEQVLIRADSALAQAQGGEPNGWRIVLKNLDDEDMGESQWRQRLQTMLEEDRIQLLVQPVQIRKPAMPGYNEIYSHFPNDGGGYYPTTTVFAMLQRLDLSMLFEQKIIEMTLRQIAQKDIPAQRWAINLTPASLQQNSFLIWLERVLLRDVAITSSLVFELDEHVLEHQLVAGKRLLDMIRRSGARSAVSKFGHGYGSFRLLKEVKPDYIKLDAQLVRHLEEDSTNQQFVRMIVDLAQRLGCHVIAEGVETAEQKRVLETMYVDGIQGYLVAKPADLTSFRGLTI</sequence>
<accession>A0ABS1QTK9</accession>
<evidence type="ECO:0000313" key="5">
    <source>
        <dbReference type="Proteomes" id="UP000638570"/>
    </source>
</evidence>
<organism evidence="4 5">
    <name type="scientific">Zobellella iuensis</name>
    <dbReference type="NCBI Taxonomy" id="2803811"/>
    <lineage>
        <taxon>Bacteria</taxon>
        <taxon>Pseudomonadati</taxon>
        <taxon>Pseudomonadota</taxon>
        <taxon>Gammaproteobacteria</taxon>
        <taxon>Aeromonadales</taxon>
        <taxon>Aeromonadaceae</taxon>
        <taxon>Zobellella</taxon>
    </lineage>
</organism>
<dbReference type="InterPro" id="IPR050706">
    <property type="entry name" value="Cyclic-di-GMP_PDE-like"/>
</dbReference>
<feature type="domain" description="GGDEF" evidence="3">
    <location>
        <begin position="217"/>
        <end position="348"/>
    </location>
</feature>
<dbReference type="Pfam" id="PF00563">
    <property type="entry name" value="EAL"/>
    <property type="match status" value="1"/>
</dbReference>
<keyword evidence="1" id="KW-0472">Membrane</keyword>
<dbReference type="InterPro" id="IPR029787">
    <property type="entry name" value="Nucleotide_cyclase"/>
</dbReference>
<keyword evidence="1" id="KW-1133">Transmembrane helix</keyword>
<keyword evidence="1" id="KW-0812">Transmembrane</keyword>
<dbReference type="PROSITE" id="PS50887">
    <property type="entry name" value="GGDEF"/>
    <property type="match status" value="1"/>
</dbReference>
<evidence type="ECO:0000259" key="3">
    <source>
        <dbReference type="PROSITE" id="PS50887"/>
    </source>
</evidence>
<dbReference type="SUPFAM" id="SSF55073">
    <property type="entry name" value="Nucleotide cyclase"/>
    <property type="match status" value="1"/>
</dbReference>
<evidence type="ECO:0000259" key="2">
    <source>
        <dbReference type="PROSITE" id="PS50883"/>
    </source>
</evidence>
<dbReference type="PROSITE" id="PS50883">
    <property type="entry name" value="EAL"/>
    <property type="match status" value="1"/>
</dbReference>
<dbReference type="SMART" id="SM00267">
    <property type="entry name" value="GGDEF"/>
    <property type="match status" value="1"/>
</dbReference>
<dbReference type="EMBL" id="JAERTZ010000025">
    <property type="protein sequence ID" value="MBL1377947.1"/>
    <property type="molecule type" value="Genomic_DNA"/>
</dbReference>
<reference evidence="5" key="1">
    <citation type="submission" date="2021-01" db="EMBL/GenBank/DDBJ databases">
        <title>Genome public.</title>
        <authorList>
            <person name="Liu C."/>
            <person name="Sun Q."/>
        </authorList>
    </citation>
    <scope>NUCLEOTIDE SEQUENCE [LARGE SCALE GENOMIC DNA]</scope>
    <source>
        <strain evidence="5">CGMCC 1.18722</strain>
    </source>
</reference>
<evidence type="ECO:0000256" key="1">
    <source>
        <dbReference type="SAM" id="Phobius"/>
    </source>
</evidence>
<comment type="caution">
    <text evidence="4">The sequence shown here is derived from an EMBL/GenBank/DDBJ whole genome shotgun (WGS) entry which is preliminary data.</text>
</comment>
<protein>
    <submittedName>
        <fullName evidence="4">GGDEF domain-containing protein</fullName>
    </submittedName>
</protein>
<dbReference type="Gene3D" id="3.30.70.270">
    <property type="match status" value="1"/>
</dbReference>
<evidence type="ECO:0000313" key="4">
    <source>
        <dbReference type="EMBL" id="MBL1377947.1"/>
    </source>
</evidence>
<feature type="transmembrane region" description="Helical" evidence="1">
    <location>
        <begin position="7"/>
        <end position="29"/>
    </location>
</feature>
<gene>
    <name evidence="4" type="ORF">JKV55_11490</name>
</gene>
<keyword evidence="5" id="KW-1185">Reference proteome</keyword>
<proteinExistence type="predicted"/>
<dbReference type="CDD" id="cd01948">
    <property type="entry name" value="EAL"/>
    <property type="match status" value="1"/>
</dbReference>
<dbReference type="CDD" id="cd01949">
    <property type="entry name" value="GGDEF"/>
    <property type="match status" value="1"/>
</dbReference>
<dbReference type="Gene3D" id="3.20.20.450">
    <property type="entry name" value="EAL domain"/>
    <property type="match status" value="1"/>
</dbReference>
<dbReference type="Proteomes" id="UP000638570">
    <property type="component" value="Unassembled WGS sequence"/>
</dbReference>
<feature type="domain" description="EAL" evidence="2">
    <location>
        <begin position="357"/>
        <end position="605"/>
    </location>
</feature>